<dbReference type="EMBL" id="WNTK01000033">
    <property type="protein sequence ID" value="KAG9472857.1"/>
    <property type="molecule type" value="Genomic_DNA"/>
</dbReference>
<organism evidence="2 3">
    <name type="scientific">Eleutherodactylus coqui</name>
    <name type="common">Puerto Rican coqui</name>
    <dbReference type="NCBI Taxonomy" id="57060"/>
    <lineage>
        <taxon>Eukaryota</taxon>
        <taxon>Metazoa</taxon>
        <taxon>Chordata</taxon>
        <taxon>Craniata</taxon>
        <taxon>Vertebrata</taxon>
        <taxon>Euteleostomi</taxon>
        <taxon>Amphibia</taxon>
        <taxon>Batrachia</taxon>
        <taxon>Anura</taxon>
        <taxon>Neobatrachia</taxon>
        <taxon>Hyloidea</taxon>
        <taxon>Eleutherodactylidae</taxon>
        <taxon>Eleutherodactylinae</taxon>
        <taxon>Eleutherodactylus</taxon>
        <taxon>Eleutherodactylus</taxon>
    </lineage>
</organism>
<gene>
    <name evidence="2" type="ORF">GDO78_016537</name>
</gene>
<evidence type="ECO:0000256" key="1">
    <source>
        <dbReference type="SAM" id="SignalP"/>
    </source>
</evidence>
<accession>A0A8J6ENZ4</accession>
<sequence length="105" mass="11680">MTDGKIWLKIKKAILATLILLVQDNNFHSQCPSVFILVVVVTSRIHTANKIVQTAASGDQLVPCCFTSLVPRQGGKMHTPSEVWITTQILVQISYIVQAARDEYK</sequence>
<protein>
    <recommendedName>
        <fullName evidence="4">Secreted protein</fullName>
    </recommendedName>
</protein>
<name>A0A8J6ENZ4_ELECQ</name>
<evidence type="ECO:0000313" key="3">
    <source>
        <dbReference type="Proteomes" id="UP000770717"/>
    </source>
</evidence>
<dbReference type="AlphaFoldDB" id="A0A8J6ENZ4"/>
<reference evidence="2" key="1">
    <citation type="thesis" date="2020" institute="ProQuest LLC" country="789 East Eisenhower Parkway, Ann Arbor, MI, USA">
        <title>Comparative Genomics and Chromosome Evolution.</title>
        <authorList>
            <person name="Mudd A.B."/>
        </authorList>
    </citation>
    <scope>NUCLEOTIDE SEQUENCE</scope>
    <source>
        <strain evidence="2">HN-11 Male</strain>
        <tissue evidence="2">Kidney and liver</tissue>
    </source>
</reference>
<comment type="caution">
    <text evidence="2">The sequence shown here is derived from an EMBL/GenBank/DDBJ whole genome shotgun (WGS) entry which is preliminary data.</text>
</comment>
<keyword evidence="3" id="KW-1185">Reference proteome</keyword>
<feature type="signal peptide" evidence="1">
    <location>
        <begin position="1"/>
        <end position="29"/>
    </location>
</feature>
<keyword evidence="1" id="KW-0732">Signal</keyword>
<evidence type="ECO:0000313" key="2">
    <source>
        <dbReference type="EMBL" id="KAG9472857.1"/>
    </source>
</evidence>
<dbReference type="Proteomes" id="UP000770717">
    <property type="component" value="Unassembled WGS sequence"/>
</dbReference>
<evidence type="ECO:0008006" key="4">
    <source>
        <dbReference type="Google" id="ProtNLM"/>
    </source>
</evidence>
<proteinExistence type="predicted"/>
<feature type="chain" id="PRO_5035326601" description="Secreted protein" evidence="1">
    <location>
        <begin position="30"/>
        <end position="105"/>
    </location>
</feature>